<dbReference type="SUPFAM" id="SSF46689">
    <property type="entry name" value="Homeodomain-like"/>
    <property type="match status" value="2"/>
</dbReference>
<dbReference type="SUPFAM" id="SSF53822">
    <property type="entry name" value="Periplasmic binding protein-like I"/>
    <property type="match status" value="1"/>
</dbReference>
<dbReference type="SMART" id="SM00342">
    <property type="entry name" value="HTH_ARAC"/>
    <property type="match status" value="1"/>
</dbReference>
<dbReference type="Pfam" id="PF12833">
    <property type="entry name" value="HTH_18"/>
    <property type="match status" value="1"/>
</dbReference>
<dbReference type="AlphaFoldDB" id="A0A7V8FSD5"/>
<dbReference type="Gene3D" id="1.10.10.60">
    <property type="entry name" value="Homeodomain-like"/>
    <property type="match status" value="1"/>
</dbReference>
<evidence type="ECO:0000313" key="5">
    <source>
        <dbReference type="EMBL" id="KAF1023997.1"/>
    </source>
</evidence>
<sequence>MSPTQPAAEPPVHRVALLFNASKVYDREIIAGIADYLNGTRAAWDLFLEEDFVYRLNGIADWQGDGIIADFDDPEVARALAGSPLPVVAVGGSYADEREYPPGVPYVATDNRKLVRLAYDHLIEAGLRHLAFYGLPPDPGRRWAREREEACLDVARADGIEPAVYRGLATRATDWSEAVAGLVAWLRALPKPVGIIAVTDARARQLLQACAAAGIAVPEEVALIGIDNDPLTRTLARIPLSSVMQGTAEMGRTAAHLLHQMLSGVRLGALRVVVPPAGIHVLASSQPATLGHPRVMRALLFIRQYACQGIRTEQVADYVGVSRSTLESHFRRERQRSVHDEILRHRIEAACALLREGTESVTEIARRCGFSSLQYMHAVFRRELDCTPRDYQERCAGPVQPQTR</sequence>
<dbReference type="Pfam" id="PF22177">
    <property type="entry name" value="PBP1_XylR"/>
    <property type="match status" value="1"/>
</dbReference>
<proteinExistence type="predicted"/>
<keyword evidence="2" id="KW-0238">DNA-binding</keyword>
<dbReference type="PROSITE" id="PS01124">
    <property type="entry name" value="HTH_ARAC_FAMILY_2"/>
    <property type="match status" value="1"/>
</dbReference>
<protein>
    <submittedName>
        <fullName evidence="5">Xylose operon regulatory protein</fullName>
    </submittedName>
</protein>
<gene>
    <name evidence="5" type="primary">xylR</name>
    <name evidence="5" type="ORF">GAK30_00012</name>
</gene>
<dbReference type="PANTHER" id="PTHR30146:SF24">
    <property type="entry name" value="XYLOSE OPERON REGULATORY PROTEIN"/>
    <property type="match status" value="1"/>
</dbReference>
<dbReference type="CDD" id="cd01543">
    <property type="entry name" value="PBP1_XylR"/>
    <property type="match status" value="1"/>
</dbReference>
<evidence type="ECO:0000259" key="4">
    <source>
        <dbReference type="PROSITE" id="PS01124"/>
    </source>
</evidence>
<dbReference type="Pfam" id="PF13377">
    <property type="entry name" value="Peripla_BP_3"/>
    <property type="match status" value="1"/>
</dbReference>
<keyword evidence="3" id="KW-0804">Transcription</keyword>
<evidence type="ECO:0000256" key="1">
    <source>
        <dbReference type="ARBA" id="ARBA00023015"/>
    </source>
</evidence>
<dbReference type="InterPro" id="IPR046335">
    <property type="entry name" value="LacI/GalR-like_sensor"/>
</dbReference>
<dbReference type="Proteomes" id="UP000461670">
    <property type="component" value="Unassembled WGS sequence"/>
</dbReference>
<keyword evidence="1" id="KW-0805">Transcription regulation</keyword>
<reference evidence="6" key="1">
    <citation type="journal article" date="2020" name="MBio">
        <title>Horizontal gene transfer to a defensive symbiont with a reduced genome amongst a multipartite beetle microbiome.</title>
        <authorList>
            <person name="Waterworth S.C."/>
            <person name="Florez L.V."/>
            <person name="Rees E.R."/>
            <person name="Hertweck C."/>
            <person name="Kaltenpoth M."/>
            <person name="Kwan J.C."/>
        </authorList>
    </citation>
    <scope>NUCLEOTIDE SEQUENCE [LARGE SCALE GENOMIC DNA]</scope>
</reference>
<dbReference type="GO" id="GO:0000976">
    <property type="term" value="F:transcription cis-regulatory region binding"/>
    <property type="evidence" value="ECO:0007669"/>
    <property type="project" value="TreeGrafter"/>
</dbReference>
<evidence type="ECO:0000313" key="6">
    <source>
        <dbReference type="Proteomes" id="UP000461670"/>
    </source>
</evidence>
<feature type="domain" description="HTH araC/xylS-type" evidence="4">
    <location>
        <begin position="296"/>
        <end position="394"/>
    </location>
</feature>
<accession>A0A7V8FSD5</accession>
<dbReference type="PANTHER" id="PTHR30146">
    <property type="entry name" value="LACI-RELATED TRANSCRIPTIONAL REPRESSOR"/>
    <property type="match status" value="1"/>
</dbReference>
<dbReference type="Gene3D" id="3.40.50.2300">
    <property type="match status" value="2"/>
</dbReference>
<dbReference type="GO" id="GO:0003700">
    <property type="term" value="F:DNA-binding transcription factor activity"/>
    <property type="evidence" value="ECO:0007669"/>
    <property type="project" value="InterPro"/>
</dbReference>
<name>A0A7V8FSD5_9BURK</name>
<dbReference type="InterPro" id="IPR028082">
    <property type="entry name" value="Peripla_BP_I"/>
</dbReference>
<dbReference type="InterPro" id="IPR054031">
    <property type="entry name" value="XylR_PBP1"/>
</dbReference>
<evidence type="ECO:0000256" key="2">
    <source>
        <dbReference type="ARBA" id="ARBA00023125"/>
    </source>
</evidence>
<dbReference type="InterPro" id="IPR018060">
    <property type="entry name" value="HTH_AraC"/>
</dbReference>
<comment type="caution">
    <text evidence="5">The sequence shown here is derived from an EMBL/GenBank/DDBJ whole genome shotgun (WGS) entry which is preliminary data.</text>
</comment>
<dbReference type="InterPro" id="IPR009057">
    <property type="entry name" value="Homeodomain-like_sf"/>
</dbReference>
<organism evidence="5 6">
    <name type="scientific">Paracidovorax wautersii</name>
    <dbReference type="NCBI Taxonomy" id="1177982"/>
    <lineage>
        <taxon>Bacteria</taxon>
        <taxon>Pseudomonadati</taxon>
        <taxon>Pseudomonadota</taxon>
        <taxon>Betaproteobacteria</taxon>
        <taxon>Burkholderiales</taxon>
        <taxon>Comamonadaceae</taxon>
        <taxon>Paracidovorax</taxon>
    </lineage>
</organism>
<evidence type="ECO:0000256" key="3">
    <source>
        <dbReference type="ARBA" id="ARBA00023163"/>
    </source>
</evidence>
<dbReference type="EMBL" id="WNDQ01000001">
    <property type="protein sequence ID" value="KAF1023997.1"/>
    <property type="molecule type" value="Genomic_DNA"/>
</dbReference>